<protein>
    <recommendedName>
        <fullName evidence="4">Ubiquitin-like domain-containing protein</fullName>
    </recommendedName>
</protein>
<dbReference type="AlphaFoldDB" id="A0AAD3H732"/>
<feature type="compositionally biased region" description="Low complexity" evidence="1">
    <location>
        <begin position="173"/>
        <end position="189"/>
    </location>
</feature>
<evidence type="ECO:0000313" key="2">
    <source>
        <dbReference type="EMBL" id="GFH52666.1"/>
    </source>
</evidence>
<comment type="caution">
    <text evidence="2">The sequence shown here is derived from an EMBL/GenBank/DDBJ whole genome shotgun (WGS) entry which is preliminary data.</text>
</comment>
<proteinExistence type="predicted"/>
<evidence type="ECO:0008006" key="4">
    <source>
        <dbReference type="Google" id="ProtNLM"/>
    </source>
</evidence>
<dbReference type="Gene3D" id="3.10.20.90">
    <property type="entry name" value="Phosphatidylinositol 3-kinase Catalytic Subunit, Chain A, domain 1"/>
    <property type="match status" value="1"/>
</dbReference>
<reference evidence="2 3" key="1">
    <citation type="journal article" date="2021" name="Sci. Rep.">
        <title>The genome of the diatom Chaetoceros tenuissimus carries an ancient integrated fragment of an extant virus.</title>
        <authorList>
            <person name="Hongo Y."/>
            <person name="Kimura K."/>
            <person name="Takaki Y."/>
            <person name="Yoshida Y."/>
            <person name="Baba S."/>
            <person name="Kobayashi G."/>
            <person name="Nagasaki K."/>
            <person name="Hano T."/>
            <person name="Tomaru Y."/>
        </authorList>
    </citation>
    <scope>NUCLEOTIDE SEQUENCE [LARGE SCALE GENOMIC DNA]</scope>
    <source>
        <strain evidence="2 3">NIES-3715</strain>
    </source>
</reference>
<organism evidence="2 3">
    <name type="scientific">Chaetoceros tenuissimus</name>
    <dbReference type="NCBI Taxonomy" id="426638"/>
    <lineage>
        <taxon>Eukaryota</taxon>
        <taxon>Sar</taxon>
        <taxon>Stramenopiles</taxon>
        <taxon>Ochrophyta</taxon>
        <taxon>Bacillariophyta</taxon>
        <taxon>Coscinodiscophyceae</taxon>
        <taxon>Chaetocerotophycidae</taxon>
        <taxon>Chaetocerotales</taxon>
        <taxon>Chaetocerotaceae</taxon>
        <taxon>Chaetoceros</taxon>
    </lineage>
</organism>
<feature type="region of interest" description="Disordered" evidence="1">
    <location>
        <begin position="171"/>
        <end position="209"/>
    </location>
</feature>
<dbReference type="SUPFAM" id="SSF54236">
    <property type="entry name" value="Ubiquitin-like"/>
    <property type="match status" value="1"/>
</dbReference>
<dbReference type="Gene3D" id="2.30.42.10">
    <property type="match status" value="1"/>
</dbReference>
<feature type="region of interest" description="Disordered" evidence="1">
    <location>
        <begin position="309"/>
        <end position="383"/>
    </location>
</feature>
<evidence type="ECO:0000256" key="1">
    <source>
        <dbReference type="SAM" id="MobiDB-lite"/>
    </source>
</evidence>
<dbReference type="InterPro" id="IPR036034">
    <property type="entry name" value="PDZ_sf"/>
</dbReference>
<name>A0AAD3H732_9STRA</name>
<feature type="compositionally biased region" description="Basic and acidic residues" evidence="1">
    <location>
        <begin position="192"/>
        <end position="203"/>
    </location>
</feature>
<feature type="compositionally biased region" description="Basic and acidic residues" evidence="1">
    <location>
        <begin position="309"/>
        <end position="328"/>
    </location>
</feature>
<sequence length="467" mass="52554">MSATKNQTTLTSVANELLLQENDLDFLKEDYEHKTGMSVSFEDCKRHYIEYLLALIAAHSLLAIDNSLQLSPPLHVDMLWHSHILETRRYREFEKMVLEAYNKSGRKSDLQHLDHSVVDNKVGREERIKKTKGFYQLLGFTFVNSVEEAQKQDEDSSVQFQEVISNTKESDISLLSNSNHSSASSTASSQLVEDHKVDSKEDADNVDSNKNGLVVTDALKASSIKSTPVKNQTMKEIEITVPPGPLGLNLGNDKRGVVVRTKTGEQTKLLPEDIILSVDNEPVKTANECADACLKHKDKYRTLLIKRKVSEESSSDSKSEQQVKEHPATSKSKRAHEDTEDDCNQKKKSKVAVSKENKVSSSVSPEEESSSQNRTEKADKSLQDTSKAKIYNIQIKGLDSTMLHFKAKGSIKFRKLTNEYMKRKNINSVRLIWAGRQIAYDDERSLGNLFGNKLDITLHCVLHLKGC</sequence>
<dbReference type="EMBL" id="BLLK01000045">
    <property type="protein sequence ID" value="GFH52666.1"/>
    <property type="molecule type" value="Genomic_DNA"/>
</dbReference>
<dbReference type="InterPro" id="IPR029071">
    <property type="entry name" value="Ubiquitin-like_domsf"/>
</dbReference>
<evidence type="ECO:0000313" key="3">
    <source>
        <dbReference type="Proteomes" id="UP001054902"/>
    </source>
</evidence>
<keyword evidence="3" id="KW-1185">Reference proteome</keyword>
<dbReference type="Proteomes" id="UP001054902">
    <property type="component" value="Unassembled WGS sequence"/>
</dbReference>
<accession>A0AAD3H732</accession>
<gene>
    <name evidence="2" type="ORF">CTEN210_09142</name>
</gene>
<dbReference type="SUPFAM" id="SSF50156">
    <property type="entry name" value="PDZ domain-like"/>
    <property type="match status" value="1"/>
</dbReference>